<reference evidence="4" key="1">
    <citation type="submission" date="2025-08" db="UniProtKB">
        <authorList>
            <consortium name="RefSeq"/>
        </authorList>
    </citation>
    <scope>IDENTIFICATION</scope>
</reference>
<feature type="compositionally biased region" description="Basic residues" evidence="1">
    <location>
        <begin position="144"/>
        <end position="153"/>
    </location>
</feature>
<dbReference type="PANTHER" id="PTHR32337">
    <property type="entry name" value="NUCLEOLAR PROTEIN 7"/>
    <property type="match status" value="1"/>
</dbReference>
<feature type="region of interest" description="Disordered" evidence="1">
    <location>
        <begin position="1"/>
        <end position="68"/>
    </location>
</feature>
<dbReference type="GO" id="GO:0005730">
    <property type="term" value="C:nucleolus"/>
    <property type="evidence" value="ECO:0007669"/>
    <property type="project" value="TreeGrafter"/>
</dbReference>
<accession>A0A1U7RQ41</accession>
<dbReference type="GeneID" id="102374744"/>
<evidence type="ECO:0000259" key="2">
    <source>
        <dbReference type="Pfam" id="PF08157"/>
    </source>
</evidence>
<dbReference type="CTD" id="51406"/>
<dbReference type="eggNOG" id="ENOG502S14X">
    <property type="taxonomic scope" value="Eukaryota"/>
</dbReference>
<evidence type="ECO:0000256" key="1">
    <source>
        <dbReference type="SAM" id="MobiDB-lite"/>
    </source>
</evidence>
<evidence type="ECO:0000313" key="3">
    <source>
        <dbReference type="Proteomes" id="UP000189705"/>
    </source>
</evidence>
<dbReference type="InParanoid" id="A0A1U7RQ41"/>
<feature type="domain" description="U3 small nucleolar RNA-associated protein NOL7 C-terminal" evidence="2">
    <location>
        <begin position="76"/>
        <end position="138"/>
    </location>
</feature>
<dbReference type="STRING" id="38654.A0A1U7RQ41"/>
<dbReference type="KEGG" id="asn:102374744"/>
<organism evidence="3 4">
    <name type="scientific">Alligator sinensis</name>
    <name type="common">Chinese alligator</name>
    <dbReference type="NCBI Taxonomy" id="38654"/>
    <lineage>
        <taxon>Eukaryota</taxon>
        <taxon>Metazoa</taxon>
        <taxon>Chordata</taxon>
        <taxon>Craniata</taxon>
        <taxon>Vertebrata</taxon>
        <taxon>Euteleostomi</taxon>
        <taxon>Archelosauria</taxon>
        <taxon>Archosauria</taxon>
        <taxon>Crocodylia</taxon>
        <taxon>Alligatoridae</taxon>
        <taxon>Alligatorinae</taxon>
        <taxon>Alligator</taxon>
    </lineage>
</organism>
<evidence type="ECO:0000313" key="4">
    <source>
        <dbReference type="RefSeq" id="XP_006027319.2"/>
    </source>
</evidence>
<dbReference type="Proteomes" id="UP000189705">
    <property type="component" value="Unplaced"/>
</dbReference>
<protein>
    <submittedName>
        <fullName evidence="4">Nucleolar protein 7</fullName>
    </submittedName>
</protein>
<gene>
    <name evidence="4" type="primary">NOL7</name>
</gene>
<sequence>MRAREEMLRASGPKRRALPAAVLEALRPAPPHSENQESDLTNEGRKEDGSDNGIEECAPGEDSKDETVTTGLKEGYSAVCLKGQDLTSWHQQKAKDFIQNHLYGPGTSRTTANQFFSLANKRSQVKKAAIQFVKKSWGAEKKQRAQRFKKHRISKLETAT</sequence>
<dbReference type="RefSeq" id="XP_006027319.2">
    <property type="nucleotide sequence ID" value="XM_006027257.3"/>
</dbReference>
<name>A0A1U7RQ41_ALLSI</name>
<feature type="region of interest" description="Disordered" evidence="1">
    <location>
        <begin position="141"/>
        <end position="160"/>
    </location>
</feature>
<dbReference type="InterPro" id="IPR012579">
    <property type="entry name" value="NOL7_C"/>
</dbReference>
<dbReference type="AlphaFoldDB" id="A0A1U7RQ41"/>
<dbReference type="GO" id="GO:0003723">
    <property type="term" value="F:RNA binding"/>
    <property type="evidence" value="ECO:0007669"/>
    <property type="project" value="TreeGrafter"/>
</dbReference>
<proteinExistence type="predicted"/>
<dbReference type="Pfam" id="PF08157">
    <property type="entry name" value="NUC129"/>
    <property type="match status" value="1"/>
</dbReference>
<dbReference type="PANTHER" id="PTHR32337:SF2">
    <property type="entry name" value="NUCLEOLAR PROTEIN 7"/>
    <property type="match status" value="1"/>
</dbReference>
<keyword evidence="3" id="KW-1185">Reference proteome</keyword>
<dbReference type="OrthoDB" id="9907143at2759"/>